<dbReference type="Pfam" id="PF00722">
    <property type="entry name" value="Glyco_hydro_16"/>
    <property type="match status" value="1"/>
</dbReference>
<dbReference type="PROSITE" id="PS51175">
    <property type="entry name" value="CBM6"/>
    <property type="match status" value="1"/>
</dbReference>
<proteinExistence type="inferred from homology"/>
<evidence type="ECO:0000313" key="5">
    <source>
        <dbReference type="Proteomes" id="UP000000851"/>
    </source>
</evidence>
<dbReference type="Gene3D" id="2.60.120.200">
    <property type="match status" value="1"/>
</dbReference>
<organism evidence="4 5">
    <name type="scientific">Catenulispora acidiphila (strain DSM 44928 / JCM 14897 / NBRC 102108 / NRRL B-24433 / ID139908)</name>
    <dbReference type="NCBI Taxonomy" id="479433"/>
    <lineage>
        <taxon>Bacteria</taxon>
        <taxon>Bacillati</taxon>
        <taxon>Actinomycetota</taxon>
        <taxon>Actinomycetes</taxon>
        <taxon>Catenulisporales</taxon>
        <taxon>Catenulisporaceae</taxon>
        <taxon>Catenulispora</taxon>
    </lineage>
</organism>
<protein>
    <submittedName>
        <fullName evidence="4">Glycoside hydrolase family 16</fullName>
    </submittedName>
</protein>
<feature type="domain" description="CBM6" evidence="2">
    <location>
        <begin position="325"/>
        <end position="457"/>
    </location>
</feature>
<dbReference type="PROSITE" id="PS51318">
    <property type="entry name" value="TAT"/>
    <property type="match status" value="1"/>
</dbReference>
<dbReference type="CAZy" id="GH16">
    <property type="family name" value="Glycoside Hydrolase Family 16"/>
</dbReference>
<dbReference type="SUPFAM" id="SSF49899">
    <property type="entry name" value="Concanavalin A-like lectins/glucanases"/>
    <property type="match status" value="1"/>
</dbReference>
<dbReference type="PANTHER" id="PTHR10963">
    <property type="entry name" value="GLYCOSYL HYDROLASE-RELATED"/>
    <property type="match status" value="1"/>
</dbReference>
<sequence precursor="true">MSSSSNDAAPWSRRQFLTTASVTAAVGLIAAPRAAAGQPSGASAGAAVAPTITTAAASGPPSSDYVLVWNDEFSGTSIDTSKWGFNWPDTMPNTRFFVDVSAYNPSYVTAHDGYAWIKTDATSTVIDGVTLPYQTGFLSTKGKFEFQYGYVETRFRHAASATPSAPEHTGIGGYHAFWMLPHYNDSSSTTSGTPSLHGTDVNGADGRGSEVDITEWGASGTSVNNSEFWGGYGTGGTGFTGPHLTTTNSDPQGWHTYGLEWTPTKLVFYQDGVVTNTISNTNAFISFYPEFLMIQTGIVKWQTTPNNLPDYLQIDYVRCYQLPNVTYQAESQALSGGAGVNTNHTGYTGTGFVDGFAASVGATLTTTVNTSATATKTLTIRYSAGPISGAPTNRVLGLYVNGTKVRDVTFTGTADWNTWANNTQSITLPGGAGNTIAIISEQTGNASGVNIDYIALPNSADVVSGNRVVNAGFDDNAASFGLGANTIADIAGWYVWSPTGSDDDASYLEYGSDYSNGWNAVHYKASNYVVYTGQDITLPNGTYNLSAYVRSSGGQNACYLEAKGFGGSAVHQNVTAESKYRKVSINGIHVTDGKITVGFYSDALSAQWLAFDNVQLLPATGPITVPAT</sequence>
<dbReference type="InterPro" id="IPR050546">
    <property type="entry name" value="Glycosyl_Hydrlase_16"/>
</dbReference>
<evidence type="ECO:0000259" key="3">
    <source>
        <dbReference type="PROSITE" id="PS51762"/>
    </source>
</evidence>
<dbReference type="PROSITE" id="PS51762">
    <property type="entry name" value="GH16_2"/>
    <property type="match status" value="1"/>
</dbReference>
<reference evidence="4 5" key="1">
    <citation type="journal article" date="2009" name="Stand. Genomic Sci.">
        <title>Complete genome sequence of Catenulispora acidiphila type strain (ID 139908).</title>
        <authorList>
            <person name="Copeland A."/>
            <person name="Lapidus A."/>
            <person name="Glavina Del Rio T."/>
            <person name="Nolan M."/>
            <person name="Lucas S."/>
            <person name="Chen F."/>
            <person name="Tice H."/>
            <person name="Cheng J.F."/>
            <person name="Bruce D."/>
            <person name="Goodwin L."/>
            <person name="Pitluck S."/>
            <person name="Mikhailova N."/>
            <person name="Pati A."/>
            <person name="Ivanova N."/>
            <person name="Mavromatis K."/>
            <person name="Chen A."/>
            <person name="Palaniappan K."/>
            <person name="Chain P."/>
            <person name="Land M."/>
            <person name="Hauser L."/>
            <person name="Chang Y.J."/>
            <person name="Jeffries C.D."/>
            <person name="Chertkov O."/>
            <person name="Brettin T."/>
            <person name="Detter J.C."/>
            <person name="Han C."/>
            <person name="Ali Z."/>
            <person name="Tindall B.J."/>
            <person name="Goker M."/>
            <person name="Bristow J."/>
            <person name="Eisen J.A."/>
            <person name="Markowitz V."/>
            <person name="Hugenholtz P."/>
            <person name="Kyrpides N.C."/>
            <person name="Klenk H.P."/>
        </authorList>
    </citation>
    <scope>NUCLEOTIDE SEQUENCE [LARGE SCALE GENOMIC DNA]</scope>
    <source>
        <strain evidence="5">DSM 44928 / JCM 14897 / NBRC 102108 / NRRL B-24433 / ID139908</strain>
    </source>
</reference>
<keyword evidence="5" id="KW-1185">Reference proteome</keyword>
<dbReference type="InterPro" id="IPR008979">
    <property type="entry name" value="Galactose-bd-like_sf"/>
</dbReference>
<dbReference type="Proteomes" id="UP000000851">
    <property type="component" value="Chromosome"/>
</dbReference>
<feature type="domain" description="GH16" evidence="3">
    <location>
        <begin position="53"/>
        <end position="325"/>
    </location>
</feature>
<dbReference type="CAZy" id="CBM61">
    <property type="family name" value="Carbohydrate-Binding Module Family 61"/>
</dbReference>
<dbReference type="CDD" id="cd08023">
    <property type="entry name" value="GH16_laminarinase_like"/>
    <property type="match status" value="1"/>
</dbReference>
<comment type="similarity">
    <text evidence="1">Belongs to the glycosyl hydrolase 16 family.</text>
</comment>
<dbReference type="eggNOG" id="COG2273">
    <property type="taxonomic scope" value="Bacteria"/>
</dbReference>
<dbReference type="InterPro" id="IPR000757">
    <property type="entry name" value="Beta-glucanase-like"/>
</dbReference>
<dbReference type="KEGG" id="cai:Caci_6906"/>
<dbReference type="GO" id="GO:0004553">
    <property type="term" value="F:hydrolase activity, hydrolyzing O-glycosyl compounds"/>
    <property type="evidence" value="ECO:0007669"/>
    <property type="project" value="InterPro"/>
</dbReference>
<dbReference type="CDD" id="cd04083">
    <property type="entry name" value="CBM35_Lmo2446-like"/>
    <property type="match status" value="1"/>
</dbReference>
<gene>
    <name evidence="4" type="ordered locus">Caci_6906</name>
</gene>
<dbReference type="STRING" id="479433.Caci_6906"/>
<evidence type="ECO:0000256" key="1">
    <source>
        <dbReference type="ARBA" id="ARBA00006865"/>
    </source>
</evidence>
<dbReference type="HOGENOM" id="CLU_435277_0_0_11"/>
<dbReference type="GO" id="GO:0005975">
    <property type="term" value="P:carbohydrate metabolic process"/>
    <property type="evidence" value="ECO:0007669"/>
    <property type="project" value="InterPro"/>
</dbReference>
<evidence type="ECO:0000259" key="2">
    <source>
        <dbReference type="PROSITE" id="PS51175"/>
    </source>
</evidence>
<keyword evidence="4" id="KW-0378">Hydrolase</keyword>
<dbReference type="InterPro" id="IPR006311">
    <property type="entry name" value="TAT_signal"/>
</dbReference>
<dbReference type="PANTHER" id="PTHR10963:SF55">
    <property type="entry name" value="GLYCOSIDE HYDROLASE FAMILY 16 PROTEIN"/>
    <property type="match status" value="1"/>
</dbReference>
<accession>C7Q3H8</accession>
<dbReference type="InterPro" id="IPR013320">
    <property type="entry name" value="ConA-like_dom_sf"/>
</dbReference>
<dbReference type="InParanoid" id="C7Q3H8"/>
<dbReference type="SUPFAM" id="SSF49785">
    <property type="entry name" value="Galactose-binding domain-like"/>
    <property type="match status" value="1"/>
</dbReference>
<dbReference type="Gene3D" id="2.60.120.260">
    <property type="entry name" value="Galactose-binding domain-like"/>
    <property type="match status" value="2"/>
</dbReference>
<dbReference type="GO" id="GO:0030246">
    <property type="term" value="F:carbohydrate binding"/>
    <property type="evidence" value="ECO:0007669"/>
    <property type="project" value="InterPro"/>
</dbReference>
<evidence type="ECO:0000313" key="4">
    <source>
        <dbReference type="EMBL" id="ACU75743.1"/>
    </source>
</evidence>
<dbReference type="CAZy" id="CBM35">
    <property type="family name" value="Carbohydrate-Binding Module Family 35"/>
</dbReference>
<dbReference type="EMBL" id="CP001700">
    <property type="protein sequence ID" value="ACU75743.1"/>
    <property type="molecule type" value="Genomic_DNA"/>
</dbReference>
<dbReference type="AlphaFoldDB" id="C7Q3H8"/>
<name>C7Q3H8_CATAD</name>
<dbReference type="InterPro" id="IPR005084">
    <property type="entry name" value="CBM6"/>
</dbReference>